<evidence type="ECO:0000313" key="11">
    <source>
        <dbReference type="Proteomes" id="UP000317863"/>
    </source>
</evidence>
<dbReference type="EC" id="2.7.13.3" evidence="3"/>
<dbReference type="SUPFAM" id="SSF47384">
    <property type="entry name" value="Homodimeric domain of signal transducing histidine kinase"/>
    <property type="match status" value="1"/>
</dbReference>
<evidence type="ECO:0000256" key="1">
    <source>
        <dbReference type="ARBA" id="ARBA00000085"/>
    </source>
</evidence>
<dbReference type="InterPro" id="IPR003594">
    <property type="entry name" value="HATPase_dom"/>
</dbReference>
<keyword evidence="5" id="KW-0808">Transferase</keyword>
<dbReference type="SUPFAM" id="SSF55874">
    <property type="entry name" value="ATPase domain of HSP90 chaperone/DNA topoisomerase II/histidine kinase"/>
    <property type="match status" value="1"/>
</dbReference>
<dbReference type="GO" id="GO:0016036">
    <property type="term" value="P:cellular response to phosphate starvation"/>
    <property type="evidence" value="ECO:0007669"/>
    <property type="project" value="TreeGrafter"/>
</dbReference>
<dbReference type="SMART" id="SM00388">
    <property type="entry name" value="HisKA"/>
    <property type="match status" value="1"/>
</dbReference>
<dbReference type="PANTHER" id="PTHR45453:SF1">
    <property type="entry name" value="PHOSPHATE REGULON SENSOR PROTEIN PHOR"/>
    <property type="match status" value="1"/>
</dbReference>
<evidence type="ECO:0000256" key="3">
    <source>
        <dbReference type="ARBA" id="ARBA00012438"/>
    </source>
</evidence>
<dbReference type="PROSITE" id="PS50109">
    <property type="entry name" value="HIS_KIN"/>
    <property type="match status" value="1"/>
</dbReference>
<dbReference type="PRINTS" id="PR00344">
    <property type="entry name" value="BCTRLSENSOR"/>
</dbReference>
<dbReference type="GO" id="GO:0004721">
    <property type="term" value="F:phosphoprotein phosphatase activity"/>
    <property type="evidence" value="ECO:0007669"/>
    <property type="project" value="TreeGrafter"/>
</dbReference>
<keyword evidence="4" id="KW-0597">Phosphoprotein</keyword>
<comment type="catalytic activity">
    <reaction evidence="1">
        <text>ATP + protein L-histidine = ADP + protein N-phospho-L-histidine.</text>
        <dbReference type="EC" id="2.7.13.3"/>
    </reaction>
</comment>
<dbReference type="PANTHER" id="PTHR45453">
    <property type="entry name" value="PHOSPHATE REGULON SENSOR PROTEIN PHOR"/>
    <property type="match status" value="1"/>
</dbReference>
<dbReference type="Gene3D" id="3.30.565.10">
    <property type="entry name" value="Histidine kinase-like ATPase, C-terminal domain"/>
    <property type="match status" value="1"/>
</dbReference>
<comment type="caution">
    <text evidence="10">The sequence shown here is derived from an EMBL/GenBank/DDBJ whole genome shotgun (WGS) entry which is preliminary data.</text>
</comment>
<dbReference type="RefSeq" id="WP_142535555.1">
    <property type="nucleotide sequence ID" value="NZ_SGJB01000005.1"/>
</dbReference>
<dbReference type="InterPro" id="IPR036097">
    <property type="entry name" value="HisK_dim/P_sf"/>
</dbReference>
<feature type="transmembrane region" description="Helical" evidence="8">
    <location>
        <begin position="12"/>
        <end position="34"/>
    </location>
</feature>
<evidence type="ECO:0000256" key="7">
    <source>
        <dbReference type="ARBA" id="ARBA00023012"/>
    </source>
</evidence>
<evidence type="ECO:0000256" key="4">
    <source>
        <dbReference type="ARBA" id="ARBA00022553"/>
    </source>
</evidence>
<dbReference type="EMBL" id="SGJB01000005">
    <property type="protein sequence ID" value="TQQ84951.1"/>
    <property type="molecule type" value="Genomic_DNA"/>
</dbReference>
<feature type="transmembrane region" description="Helical" evidence="8">
    <location>
        <begin position="157"/>
        <end position="178"/>
    </location>
</feature>
<keyword evidence="7" id="KW-0902">Two-component regulatory system</keyword>
<dbReference type="InterPro" id="IPR050351">
    <property type="entry name" value="BphY/WalK/GraS-like"/>
</dbReference>
<dbReference type="InterPro" id="IPR005467">
    <property type="entry name" value="His_kinase_dom"/>
</dbReference>
<protein>
    <recommendedName>
        <fullName evidence="3">histidine kinase</fullName>
        <ecNumber evidence="3">2.7.13.3</ecNumber>
    </recommendedName>
</protein>
<accession>A0A544QW92</accession>
<keyword evidence="8" id="KW-0812">Transmembrane</keyword>
<keyword evidence="8" id="KW-0472">Membrane</keyword>
<sequence>MYEFGKFISKHLLMYILILIFIVVMNISVFFISYNNIVYGINKENPIKILDMISDNLSYKNEKFELTHNTTKILEKNGTWAVLLDDEGYVVWSFNIPKEIATKYTIQDAVNFSRGYLSDYPVFTQKYKEKILVLGYPKGSYFKILSNYLPMSIIKRAPYTIAIMLVLDIIILFIVYYLSKYRVMRKIAPILDGLSSLSNGQNVTLNVKGELEKIGEGINKTSEQLKKQDNARANWISGVSHDIRTPLSMIMGYADQISKASDIGDDTKRQAEIIKFQSIKIKNLVQDLNLVSQLNYNIQPIKKSSIYLCKIIRQIVSEYMNNDIEEIYEFELSLTEESEVVSIEADERLIYRAIQNIISNSITHNENGCKISISLDIKENIFILTISDNGKGISDEEIKILHETPHYIQSTDDRLDLRHGLGIFIVKEIVMLHNGKIEMSSKLNKGFSTKIYLPI</sequence>
<feature type="domain" description="Histidine kinase" evidence="9">
    <location>
        <begin position="238"/>
        <end position="455"/>
    </location>
</feature>
<evidence type="ECO:0000256" key="5">
    <source>
        <dbReference type="ARBA" id="ARBA00022679"/>
    </source>
</evidence>
<reference evidence="10 11" key="1">
    <citation type="submission" date="2019-02" db="EMBL/GenBank/DDBJ databases">
        <title>Peptostreptococcaceae bacterium ZHW00191 nov., a new bacterium isolated from the human gut.</title>
        <authorList>
            <person name="Zhou H.-W."/>
            <person name="Chen X.-J."/>
        </authorList>
    </citation>
    <scope>NUCLEOTIDE SEQUENCE [LARGE SCALE GENOMIC DNA]</scope>
    <source>
        <strain evidence="10 11">ZHW00191</strain>
    </source>
</reference>
<keyword evidence="11" id="KW-1185">Reference proteome</keyword>
<keyword evidence="6 10" id="KW-0418">Kinase</keyword>
<gene>
    <name evidence="10" type="ORF">EXD82_03660</name>
</gene>
<dbReference type="GO" id="GO:0005886">
    <property type="term" value="C:plasma membrane"/>
    <property type="evidence" value="ECO:0007669"/>
    <property type="project" value="TreeGrafter"/>
</dbReference>
<comment type="subcellular location">
    <subcellularLocation>
        <location evidence="2">Membrane</location>
    </subcellularLocation>
</comment>
<dbReference type="InterPro" id="IPR003661">
    <property type="entry name" value="HisK_dim/P_dom"/>
</dbReference>
<organism evidence="10 11">
    <name type="scientific">Peptacetobacter hominis</name>
    <dbReference type="NCBI Taxonomy" id="2743610"/>
    <lineage>
        <taxon>Bacteria</taxon>
        <taxon>Bacillati</taxon>
        <taxon>Bacillota</taxon>
        <taxon>Clostridia</taxon>
        <taxon>Peptostreptococcales</taxon>
        <taxon>Peptostreptococcaceae</taxon>
        <taxon>Peptacetobacter</taxon>
    </lineage>
</organism>
<dbReference type="Pfam" id="PF00512">
    <property type="entry name" value="HisKA"/>
    <property type="match status" value="1"/>
</dbReference>
<evidence type="ECO:0000259" key="9">
    <source>
        <dbReference type="PROSITE" id="PS50109"/>
    </source>
</evidence>
<dbReference type="InterPro" id="IPR004358">
    <property type="entry name" value="Sig_transdc_His_kin-like_C"/>
</dbReference>
<dbReference type="SMART" id="SM00387">
    <property type="entry name" value="HATPase_c"/>
    <property type="match status" value="1"/>
</dbReference>
<dbReference type="OrthoDB" id="368131at2"/>
<dbReference type="Gene3D" id="1.10.287.130">
    <property type="match status" value="1"/>
</dbReference>
<dbReference type="Proteomes" id="UP000317863">
    <property type="component" value="Unassembled WGS sequence"/>
</dbReference>
<keyword evidence="8" id="KW-1133">Transmembrane helix</keyword>
<dbReference type="GO" id="GO:0000155">
    <property type="term" value="F:phosphorelay sensor kinase activity"/>
    <property type="evidence" value="ECO:0007669"/>
    <property type="project" value="InterPro"/>
</dbReference>
<evidence type="ECO:0000256" key="6">
    <source>
        <dbReference type="ARBA" id="ARBA00022777"/>
    </source>
</evidence>
<dbReference type="Pfam" id="PF02518">
    <property type="entry name" value="HATPase_c"/>
    <property type="match status" value="1"/>
</dbReference>
<proteinExistence type="predicted"/>
<evidence type="ECO:0000313" key="10">
    <source>
        <dbReference type="EMBL" id="TQQ84951.1"/>
    </source>
</evidence>
<evidence type="ECO:0000256" key="8">
    <source>
        <dbReference type="SAM" id="Phobius"/>
    </source>
</evidence>
<name>A0A544QW92_9FIRM</name>
<dbReference type="CDD" id="cd00082">
    <property type="entry name" value="HisKA"/>
    <property type="match status" value="1"/>
</dbReference>
<dbReference type="InterPro" id="IPR036890">
    <property type="entry name" value="HATPase_C_sf"/>
</dbReference>
<evidence type="ECO:0000256" key="2">
    <source>
        <dbReference type="ARBA" id="ARBA00004370"/>
    </source>
</evidence>
<dbReference type="AlphaFoldDB" id="A0A544QW92"/>